<feature type="compositionally biased region" description="Basic and acidic residues" evidence="1">
    <location>
        <begin position="68"/>
        <end position="79"/>
    </location>
</feature>
<name>A0A8X6Q6K8_NEPPI</name>
<organism evidence="2 3">
    <name type="scientific">Nephila pilipes</name>
    <name type="common">Giant wood spider</name>
    <name type="synonym">Nephila maculata</name>
    <dbReference type="NCBI Taxonomy" id="299642"/>
    <lineage>
        <taxon>Eukaryota</taxon>
        <taxon>Metazoa</taxon>
        <taxon>Ecdysozoa</taxon>
        <taxon>Arthropoda</taxon>
        <taxon>Chelicerata</taxon>
        <taxon>Arachnida</taxon>
        <taxon>Araneae</taxon>
        <taxon>Araneomorphae</taxon>
        <taxon>Entelegynae</taxon>
        <taxon>Araneoidea</taxon>
        <taxon>Nephilidae</taxon>
        <taxon>Nephila</taxon>
    </lineage>
</organism>
<gene>
    <name evidence="2" type="ORF">NPIL_501181</name>
</gene>
<sequence length="86" mass="9635">NLLFKMASSYPSCNSFSAISPMEIAPMDEAPPAQSLSELPGDSQEGCFILVYFVNPLRTSTPGMKRNSRTERSETERHHQPTFLKQ</sequence>
<evidence type="ECO:0000313" key="3">
    <source>
        <dbReference type="Proteomes" id="UP000887013"/>
    </source>
</evidence>
<feature type="region of interest" description="Disordered" evidence="1">
    <location>
        <begin position="58"/>
        <end position="86"/>
    </location>
</feature>
<reference evidence="2" key="1">
    <citation type="submission" date="2020-08" db="EMBL/GenBank/DDBJ databases">
        <title>Multicomponent nature underlies the extraordinary mechanical properties of spider dragline silk.</title>
        <authorList>
            <person name="Kono N."/>
            <person name="Nakamura H."/>
            <person name="Mori M."/>
            <person name="Yoshida Y."/>
            <person name="Ohtoshi R."/>
            <person name="Malay A.D."/>
            <person name="Moran D.A.P."/>
            <person name="Tomita M."/>
            <person name="Numata K."/>
            <person name="Arakawa K."/>
        </authorList>
    </citation>
    <scope>NUCLEOTIDE SEQUENCE</scope>
</reference>
<feature type="non-terminal residue" evidence="2">
    <location>
        <position position="1"/>
    </location>
</feature>
<dbReference type="Proteomes" id="UP000887013">
    <property type="component" value="Unassembled WGS sequence"/>
</dbReference>
<dbReference type="EMBL" id="BMAW01122369">
    <property type="protein sequence ID" value="GFT98588.1"/>
    <property type="molecule type" value="Genomic_DNA"/>
</dbReference>
<comment type="caution">
    <text evidence="2">The sequence shown here is derived from an EMBL/GenBank/DDBJ whole genome shotgun (WGS) entry which is preliminary data.</text>
</comment>
<dbReference type="AlphaFoldDB" id="A0A8X6Q6K8"/>
<proteinExistence type="predicted"/>
<evidence type="ECO:0000256" key="1">
    <source>
        <dbReference type="SAM" id="MobiDB-lite"/>
    </source>
</evidence>
<evidence type="ECO:0000313" key="2">
    <source>
        <dbReference type="EMBL" id="GFT98588.1"/>
    </source>
</evidence>
<keyword evidence="3" id="KW-1185">Reference proteome</keyword>
<accession>A0A8X6Q6K8</accession>
<protein>
    <submittedName>
        <fullName evidence="2">Uncharacterized protein</fullName>
    </submittedName>
</protein>